<gene>
    <name evidence="6" type="ORF">GZ22_15980</name>
</gene>
<reference evidence="6 7" key="1">
    <citation type="submission" date="2014-07" db="EMBL/GenBank/DDBJ databases">
        <title>Complete genome sequence of a moderately halophilic bacterium Terribacillus aidingensis MP602, isolated from Cryptomeria fortunei in Tianmu mountain in China.</title>
        <authorList>
            <person name="Wang Y."/>
            <person name="Lu P."/>
            <person name="Zhang L."/>
        </authorList>
    </citation>
    <scope>NUCLEOTIDE SEQUENCE [LARGE SCALE GENOMIC DNA]</scope>
    <source>
        <strain evidence="6 7">MP602</strain>
    </source>
</reference>
<keyword evidence="3" id="KW-0804">Transcription</keyword>
<dbReference type="PANTHER" id="PTHR30514">
    <property type="entry name" value="GLUCOKINASE"/>
    <property type="match status" value="1"/>
</dbReference>
<dbReference type="InterPro" id="IPR000281">
    <property type="entry name" value="HTH_RpiR"/>
</dbReference>
<evidence type="ECO:0000256" key="3">
    <source>
        <dbReference type="ARBA" id="ARBA00023163"/>
    </source>
</evidence>
<evidence type="ECO:0000259" key="5">
    <source>
        <dbReference type="PROSITE" id="PS51464"/>
    </source>
</evidence>
<dbReference type="InterPro" id="IPR035472">
    <property type="entry name" value="RpiR-like_SIS"/>
</dbReference>
<keyword evidence="2" id="KW-0238">DNA-binding</keyword>
<sequence length="281" mass="31157">MAQQGLTGIRSHYPRLSEKEKKIADFILEHPEKIVHQTISQVADQLEVADATVSRFCKRIGYKGFQALKIALAPEIIAPNKMLHEDVNDTDEAKIVAEKIFQSNIRTLENTLQVLDKAELEQAVTFLLEARRVEFYGFGGSNMVAMDAYHKFVRSGVPAFAFPDAHLQLMSASQLTDQDVAFIFSHSGASKDAYQLLQTVKKTGAKTIAITGFPKSPIGQQVDVALHTSSEETDYRSEALASRIAQLSIIDALYVTVIMRQKEKAQTSVEKVRNAIAATKM</sequence>
<dbReference type="Gene3D" id="3.40.50.10490">
    <property type="entry name" value="Glucose-6-phosphate isomerase like protein, domain 1"/>
    <property type="match status" value="1"/>
</dbReference>
<proteinExistence type="predicted"/>
<dbReference type="HOGENOM" id="CLU_055769_0_4_9"/>
<keyword evidence="1" id="KW-0805">Transcription regulation</keyword>
<evidence type="ECO:0000259" key="4">
    <source>
        <dbReference type="PROSITE" id="PS51071"/>
    </source>
</evidence>
<dbReference type="Pfam" id="PF01380">
    <property type="entry name" value="SIS"/>
    <property type="match status" value="1"/>
</dbReference>
<dbReference type="Gene3D" id="1.10.10.10">
    <property type="entry name" value="Winged helix-like DNA-binding domain superfamily/Winged helix DNA-binding domain"/>
    <property type="match status" value="1"/>
</dbReference>
<evidence type="ECO:0000313" key="7">
    <source>
        <dbReference type="Proteomes" id="UP000027980"/>
    </source>
</evidence>
<dbReference type="InterPro" id="IPR001347">
    <property type="entry name" value="SIS_dom"/>
</dbReference>
<dbReference type="GO" id="GO:1901135">
    <property type="term" value="P:carbohydrate derivative metabolic process"/>
    <property type="evidence" value="ECO:0007669"/>
    <property type="project" value="InterPro"/>
</dbReference>
<dbReference type="SUPFAM" id="SSF53697">
    <property type="entry name" value="SIS domain"/>
    <property type="match status" value="1"/>
</dbReference>
<dbReference type="AlphaFoldDB" id="A0A075LPC7"/>
<dbReference type="SUPFAM" id="SSF46689">
    <property type="entry name" value="Homeodomain-like"/>
    <property type="match status" value="1"/>
</dbReference>
<dbReference type="InterPro" id="IPR047640">
    <property type="entry name" value="RpiR-like"/>
</dbReference>
<dbReference type="OrthoDB" id="3684496at2"/>
<dbReference type="GO" id="GO:0003677">
    <property type="term" value="F:DNA binding"/>
    <property type="evidence" value="ECO:0007669"/>
    <property type="project" value="UniProtKB-KW"/>
</dbReference>
<dbReference type="KEGG" id="tap:GZ22_15980"/>
<dbReference type="GeneID" id="34220018"/>
<dbReference type="Proteomes" id="UP000027980">
    <property type="component" value="Chromosome"/>
</dbReference>
<name>A0A075LPC7_9BACI</name>
<feature type="domain" description="HTH rpiR-type" evidence="4">
    <location>
        <begin position="3"/>
        <end position="79"/>
    </location>
</feature>
<dbReference type="RefSeq" id="WP_038564353.1">
    <property type="nucleotide sequence ID" value="NZ_CP008876.1"/>
</dbReference>
<organism evidence="6 7">
    <name type="scientific">Terribacillus saccharophilus</name>
    <dbReference type="NCBI Taxonomy" id="361277"/>
    <lineage>
        <taxon>Bacteria</taxon>
        <taxon>Bacillati</taxon>
        <taxon>Bacillota</taxon>
        <taxon>Bacilli</taxon>
        <taxon>Bacillales</taxon>
        <taxon>Bacillaceae</taxon>
        <taxon>Terribacillus</taxon>
    </lineage>
</organism>
<dbReference type="EMBL" id="CP008876">
    <property type="protein sequence ID" value="AIF67981.1"/>
    <property type="molecule type" value="Genomic_DNA"/>
</dbReference>
<dbReference type="InterPro" id="IPR009057">
    <property type="entry name" value="Homeodomain-like_sf"/>
</dbReference>
<dbReference type="GO" id="GO:0097367">
    <property type="term" value="F:carbohydrate derivative binding"/>
    <property type="evidence" value="ECO:0007669"/>
    <property type="project" value="InterPro"/>
</dbReference>
<accession>A0A075LPC7</accession>
<dbReference type="InterPro" id="IPR046348">
    <property type="entry name" value="SIS_dom_sf"/>
</dbReference>
<evidence type="ECO:0000256" key="1">
    <source>
        <dbReference type="ARBA" id="ARBA00023015"/>
    </source>
</evidence>
<dbReference type="Pfam" id="PF01418">
    <property type="entry name" value="HTH_6"/>
    <property type="match status" value="1"/>
</dbReference>
<feature type="domain" description="SIS" evidence="5">
    <location>
        <begin position="123"/>
        <end position="263"/>
    </location>
</feature>
<dbReference type="InterPro" id="IPR036388">
    <property type="entry name" value="WH-like_DNA-bd_sf"/>
</dbReference>
<protein>
    <submittedName>
        <fullName evidence="6">RpiR family transcriptional regulator</fullName>
    </submittedName>
</protein>
<dbReference type="PROSITE" id="PS51464">
    <property type="entry name" value="SIS"/>
    <property type="match status" value="1"/>
</dbReference>
<dbReference type="PANTHER" id="PTHR30514:SF1">
    <property type="entry name" value="HTH-TYPE TRANSCRIPTIONAL REGULATOR HEXR-RELATED"/>
    <property type="match status" value="1"/>
</dbReference>
<dbReference type="CDD" id="cd05013">
    <property type="entry name" value="SIS_RpiR"/>
    <property type="match status" value="1"/>
</dbReference>
<dbReference type="GO" id="GO:0003700">
    <property type="term" value="F:DNA-binding transcription factor activity"/>
    <property type="evidence" value="ECO:0007669"/>
    <property type="project" value="InterPro"/>
</dbReference>
<evidence type="ECO:0000313" key="6">
    <source>
        <dbReference type="EMBL" id="AIF67981.1"/>
    </source>
</evidence>
<evidence type="ECO:0000256" key="2">
    <source>
        <dbReference type="ARBA" id="ARBA00023125"/>
    </source>
</evidence>
<dbReference type="PROSITE" id="PS51071">
    <property type="entry name" value="HTH_RPIR"/>
    <property type="match status" value="1"/>
</dbReference>